<dbReference type="OrthoDB" id="9813383at2"/>
<keyword evidence="1" id="KW-0808">Transferase</keyword>
<dbReference type="AlphaFoldDB" id="A0A2T0RPR3"/>
<dbReference type="RefSeq" id="WP_106205440.1">
    <property type="nucleotide sequence ID" value="NZ_PVTD01000005.1"/>
</dbReference>
<evidence type="ECO:0000313" key="2">
    <source>
        <dbReference type="Proteomes" id="UP000239480"/>
    </source>
</evidence>
<dbReference type="PROSITE" id="PS51273">
    <property type="entry name" value="GATASE_TYPE_1"/>
    <property type="match status" value="1"/>
</dbReference>
<dbReference type="PANTHER" id="PTHR43235">
    <property type="entry name" value="GLUTAMINE AMIDOTRANSFERASE PB2B2.05-RELATED"/>
    <property type="match status" value="1"/>
</dbReference>
<dbReference type="SUPFAM" id="SSF52317">
    <property type="entry name" value="Class I glutamine amidotransferase-like"/>
    <property type="match status" value="1"/>
</dbReference>
<keyword evidence="1" id="KW-0315">Glutamine amidotransferase</keyword>
<gene>
    <name evidence="1" type="ORF">CLV78_105184</name>
</gene>
<dbReference type="InterPro" id="IPR029062">
    <property type="entry name" value="Class_I_gatase-like"/>
</dbReference>
<sequence>MARREHNRPLIGVTTSARSGWRIFPLVAFNLWLVGGRGIRWGAGRPADLDAVDGLIIGGGDDIAPALYGGEIVAEAVLEPQRDALERTLAEAALTRGIPVLGICRGAQMLNIAAGGTLMGDAFARHPESRKVRTILPRRIVSVSADSWLRRITGRDTLKVNALHSQAVDRLGNGLRVGARDGGGMVQAIESTRDPFALGVQWHPEHLFYRAAHRRLFTALVAAARERRLERHGNGRQRAAVAGALKPSG</sequence>
<dbReference type="GO" id="GO:0016740">
    <property type="term" value="F:transferase activity"/>
    <property type="evidence" value="ECO:0007669"/>
    <property type="project" value="UniProtKB-KW"/>
</dbReference>
<dbReference type="CDD" id="cd01745">
    <property type="entry name" value="GATase1_2"/>
    <property type="match status" value="1"/>
</dbReference>
<name>A0A2T0RPR3_9RHOB</name>
<proteinExistence type="predicted"/>
<accession>A0A2T0RPR3</accession>
<dbReference type="InterPro" id="IPR044668">
    <property type="entry name" value="PuuD-like"/>
</dbReference>
<reference evidence="1 2" key="1">
    <citation type="submission" date="2018-03" db="EMBL/GenBank/DDBJ databases">
        <title>Genomic Encyclopedia of Archaeal and Bacterial Type Strains, Phase II (KMG-II): from individual species to whole genera.</title>
        <authorList>
            <person name="Goeker M."/>
        </authorList>
    </citation>
    <scope>NUCLEOTIDE SEQUENCE [LARGE SCALE GENOMIC DNA]</scope>
    <source>
        <strain evidence="1 2">DSM 29328</strain>
    </source>
</reference>
<dbReference type="Gene3D" id="3.40.50.880">
    <property type="match status" value="1"/>
</dbReference>
<dbReference type="Pfam" id="PF07722">
    <property type="entry name" value="Peptidase_C26"/>
    <property type="match status" value="1"/>
</dbReference>
<dbReference type="GO" id="GO:0033969">
    <property type="term" value="F:gamma-glutamyl-gamma-aminobutyrate hydrolase activity"/>
    <property type="evidence" value="ECO:0007669"/>
    <property type="project" value="TreeGrafter"/>
</dbReference>
<organism evidence="1 2">
    <name type="scientific">Aliiruegeria haliotis</name>
    <dbReference type="NCBI Taxonomy" id="1280846"/>
    <lineage>
        <taxon>Bacteria</taxon>
        <taxon>Pseudomonadati</taxon>
        <taxon>Pseudomonadota</taxon>
        <taxon>Alphaproteobacteria</taxon>
        <taxon>Rhodobacterales</taxon>
        <taxon>Roseobacteraceae</taxon>
        <taxon>Aliiruegeria</taxon>
    </lineage>
</organism>
<comment type="caution">
    <text evidence="1">The sequence shown here is derived from an EMBL/GenBank/DDBJ whole genome shotgun (WGS) entry which is preliminary data.</text>
</comment>
<keyword evidence="2" id="KW-1185">Reference proteome</keyword>
<dbReference type="GO" id="GO:0005829">
    <property type="term" value="C:cytosol"/>
    <property type="evidence" value="ECO:0007669"/>
    <property type="project" value="TreeGrafter"/>
</dbReference>
<evidence type="ECO:0000313" key="1">
    <source>
        <dbReference type="EMBL" id="PRY23132.1"/>
    </source>
</evidence>
<dbReference type="PANTHER" id="PTHR43235:SF1">
    <property type="entry name" value="GLUTAMINE AMIDOTRANSFERASE PB2B2.05-RELATED"/>
    <property type="match status" value="1"/>
</dbReference>
<dbReference type="Proteomes" id="UP000239480">
    <property type="component" value="Unassembled WGS sequence"/>
</dbReference>
<dbReference type="InterPro" id="IPR011697">
    <property type="entry name" value="Peptidase_C26"/>
</dbReference>
<dbReference type="GO" id="GO:0006598">
    <property type="term" value="P:polyamine catabolic process"/>
    <property type="evidence" value="ECO:0007669"/>
    <property type="project" value="TreeGrafter"/>
</dbReference>
<dbReference type="EMBL" id="PVTD01000005">
    <property type="protein sequence ID" value="PRY23132.1"/>
    <property type="molecule type" value="Genomic_DNA"/>
</dbReference>
<protein>
    <submittedName>
        <fullName evidence="1">Putative glutamine amidotransferase</fullName>
    </submittedName>
</protein>